<keyword evidence="3" id="KW-0862">Zinc</keyword>
<evidence type="ECO:0000256" key="2">
    <source>
        <dbReference type="ARBA" id="ARBA00022723"/>
    </source>
</evidence>
<dbReference type="STRING" id="1858805.M5G6Z8"/>
<gene>
    <name evidence="5" type="ORF">DACRYDRAFT_22666</name>
</gene>
<evidence type="ECO:0000256" key="3">
    <source>
        <dbReference type="ARBA" id="ARBA00022833"/>
    </source>
</evidence>
<evidence type="ECO:0000313" key="5">
    <source>
        <dbReference type="EMBL" id="EJU01587.1"/>
    </source>
</evidence>
<comment type="similarity">
    <text evidence="1">Belongs to the Gfa family.</text>
</comment>
<reference evidence="5 6" key="1">
    <citation type="journal article" date="2012" name="Science">
        <title>The Paleozoic origin of enzymatic lignin decomposition reconstructed from 31 fungal genomes.</title>
        <authorList>
            <person name="Floudas D."/>
            <person name="Binder M."/>
            <person name="Riley R."/>
            <person name="Barry K."/>
            <person name="Blanchette R.A."/>
            <person name="Henrissat B."/>
            <person name="Martinez A.T."/>
            <person name="Otillar R."/>
            <person name="Spatafora J.W."/>
            <person name="Yadav J.S."/>
            <person name="Aerts A."/>
            <person name="Benoit I."/>
            <person name="Boyd A."/>
            <person name="Carlson A."/>
            <person name="Copeland A."/>
            <person name="Coutinho P.M."/>
            <person name="de Vries R.P."/>
            <person name="Ferreira P."/>
            <person name="Findley K."/>
            <person name="Foster B."/>
            <person name="Gaskell J."/>
            <person name="Glotzer D."/>
            <person name="Gorecki P."/>
            <person name="Heitman J."/>
            <person name="Hesse C."/>
            <person name="Hori C."/>
            <person name="Igarashi K."/>
            <person name="Jurgens J.A."/>
            <person name="Kallen N."/>
            <person name="Kersten P."/>
            <person name="Kohler A."/>
            <person name="Kuees U."/>
            <person name="Kumar T.K.A."/>
            <person name="Kuo A."/>
            <person name="LaButti K."/>
            <person name="Larrondo L.F."/>
            <person name="Lindquist E."/>
            <person name="Ling A."/>
            <person name="Lombard V."/>
            <person name="Lucas S."/>
            <person name="Lundell T."/>
            <person name="Martin R."/>
            <person name="McLaughlin D.J."/>
            <person name="Morgenstern I."/>
            <person name="Morin E."/>
            <person name="Murat C."/>
            <person name="Nagy L.G."/>
            <person name="Nolan M."/>
            <person name="Ohm R.A."/>
            <person name="Patyshakuliyeva A."/>
            <person name="Rokas A."/>
            <person name="Ruiz-Duenas F.J."/>
            <person name="Sabat G."/>
            <person name="Salamov A."/>
            <person name="Samejima M."/>
            <person name="Schmutz J."/>
            <person name="Slot J.C."/>
            <person name="St John F."/>
            <person name="Stenlid J."/>
            <person name="Sun H."/>
            <person name="Sun S."/>
            <person name="Syed K."/>
            <person name="Tsang A."/>
            <person name="Wiebenga A."/>
            <person name="Young D."/>
            <person name="Pisabarro A."/>
            <person name="Eastwood D.C."/>
            <person name="Martin F."/>
            <person name="Cullen D."/>
            <person name="Grigoriev I.V."/>
            <person name="Hibbett D.S."/>
        </authorList>
    </citation>
    <scope>NUCLEOTIDE SEQUENCE [LARGE SCALE GENOMIC DNA]</scope>
    <source>
        <strain evidence="5 6">DJM-731 SS1</strain>
    </source>
</reference>
<accession>M5G6Z8</accession>
<name>M5G6Z8_DACPD</name>
<organism evidence="5 6">
    <name type="scientific">Dacryopinax primogenitus (strain DJM 731)</name>
    <name type="common">Brown rot fungus</name>
    <dbReference type="NCBI Taxonomy" id="1858805"/>
    <lineage>
        <taxon>Eukaryota</taxon>
        <taxon>Fungi</taxon>
        <taxon>Dikarya</taxon>
        <taxon>Basidiomycota</taxon>
        <taxon>Agaricomycotina</taxon>
        <taxon>Dacrymycetes</taxon>
        <taxon>Dacrymycetales</taxon>
        <taxon>Dacrymycetaceae</taxon>
        <taxon>Dacryopinax</taxon>
    </lineage>
</organism>
<dbReference type="GO" id="GO:0016846">
    <property type="term" value="F:carbon-sulfur lyase activity"/>
    <property type="evidence" value="ECO:0007669"/>
    <property type="project" value="InterPro"/>
</dbReference>
<keyword evidence="2" id="KW-0479">Metal-binding</keyword>
<dbReference type="HOGENOM" id="CLU_2209927_0_0_1"/>
<proteinExistence type="inferred from homology"/>
<protein>
    <recommendedName>
        <fullName evidence="4">CENP-V/GFA domain-containing protein</fullName>
    </recommendedName>
</protein>
<dbReference type="AlphaFoldDB" id="M5G6Z8"/>
<dbReference type="Proteomes" id="UP000030653">
    <property type="component" value="Unassembled WGS sequence"/>
</dbReference>
<evidence type="ECO:0000259" key="4">
    <source>
        <dbReference type="Pfam" id="PF04828"/>
    </source>
</evidence>
<dbReference type="InterPro" id="IPR011057">
    <property type="entry name" value="Mss4-like_sf"/>
</dbReference>
<feature type="domain" description="CENP-V/GFA" evidence="4">
    <location>
        <begin position="2"/>
        <end position="85"/>
    </location>
</feature>
<dbReference type="GO" id="GO:0046872">
    <property type="term" value="F:metal ion binding"/>
    <property type="evidence" value="ECO:0007669"/>
    <property type="project" value="UniProtKB-KW"/>
</dbReference>
<evidence type="ECO:0000256" key="1">
    <source>
        <dbReference type="ARBA" id="ARBA00005495"/>
    </source>
</evidence>
<dbReference type="SUPFAM" id="SSF51316">
    <property type="entry name" value="Mss4-like"/>
    <property type="match status" value="1"/>
</dbReference>
<dbReference type="RefSeq" id="XP_040628484.1">
    <property type="nucleotide sequence ID" value="XM_040772916.1"/>
</dbReference>
<sequence>MFSVNLLVPRESLKIEGPFKCWSRPSDRPPPSSYTDWGLAFCPSCGTQFCAFPSAIPSMAVLRIGTLDPEDLDSLGRPQMEMFCSRKLGWPKALEGAAQFEDWPPRG</sequence>
<dbReference type="InterPro" id="IPR006913">
    <property type="entry name" value="CENP-V/GFA"/>
</dbReference>
<dbReference type="EMBL" id="JH795864">
    <property type="protein sequence ID" value="EJU01587.1"/>
    <property type="molecule type" value="Genomic_DNA"/>
</dbReference>
<keyword evidence="6" id="KW-1185">Reference proteome</keyword>
<evidence type="ECO:0000313" key="6">
    <source>
        <dbReference type="Proteomes" id="UP000030653"/>
    </source>
</evidence>
<dbReference type="GeneID" id="63687978"/>
<dbReference type="Pfam" id="PF04828">
    <property type="entry name" value="GFA"/>
    <property type="match status" value="1"/>
</dbReference>
<dbReference type="OrthoDB" id="428768at2759"/>